<proteinExistence type="predicted"/>
<reference evidence="2" key="1">
    <citation type="submission" date="2019-02" db="EMBL/GenBank/DDBJ databases">
        <authorList>
            <person name="Gruber-Vodicka R. H."/>
            <person name="Seah K. B. B."/>
        </authorList>
    </citation>
    <scope>NUCLEOTIDE SEQUENCE</scope>
    <source>
        <strain evidence="1">BECK_S312</strain>
        <strain evidence="2">BECK_S426</strain>
    </source>
</reference>
<sequence length="84" mass="10251">MSLLFYPVATTTFDDYQINELKINKFSTTAIYRIHHKKPSLFFKTKFSRRYCQRIQRKYFAFIQKTLLEIPVDFCCNTLNYMLF</sequence>
<evidence type="ECO:0000313" key="2">
    <source>
        <dbReference type="EMBL" id="VFK32415.1"/>
    </source>
</evidence>
<dbReference type="EMBL" id="CAADFM010000172">
    <property type="protein sequence ID" value="VFK17526.1"/>
    <property type="molecule type" value="Genomic_DNA"/>
</dbReference>
<evidence type="ECO:0000313" key="1">
    <source>
        <dbReference type="EMBL" id="VFK17526.1"/>
    </source>
</evidence>
<organism evidence="2">
    <name type="scientific">Candidatus Kentrum sp. LPFa</name>
    <dbReference type="NCBI Taxonomy" id="2126335"/>
    <lineage>
        <taxon>Bacteria</taxon>
        <taxon>Pseudomonadati</taxon>
        <taxon>Pseudomonadota</taxon>
        <taxon>Gammaproteobacteria</taxon>
        <taxon>Candidatus Kentrum</taxon>
    </lineage>
</organism>
<accession>A0A450XT15</accession>
<dbReference type="AlphaFoldDB" id="A0A450XT15"/>
<dbReference type="EMBL" id="CAADFP010000166">
    <property type="protein sequence ID" value="VFK32415.1"/>
    <property type="molecule type" value="Genomic_DNA"/>
</dbReference>
<gene>
    <name evidence="1" type="ORF">BECKLPF1236A_GA0070988_101729</name>
    <name evidence="2" type="ORF">BECKLPF1236C_GA0070990_101662</name>
</gene>
<name>A0A450XT15_9GAMM</name>
<protein>
    <submittedName>
        <fullName evidence="2">Uncharacterized protein</fullName>
    </submittedName>
</protein>